<organism evidence="2 3">
    <name type="scientific">Acetivibrio straminisolvens JCM 21531</name>
    <dbReference type="NCBI Taxonomy" id="1294263"/>
    <lineage>
        <taxon>Bacteria</taxon>
        <taxon>Bacillati</taxon>
        <taxon>Bacillota</taxon>
        <taxon>Clostridia</taxon>
        <taxon>Eubacteriales</taxon>
        <taxon>Oscillospiraceae</taxon>
        <taxon>Acetivibrio</taxon>
    </lineage>
</organism>
<dbReference type="Pfam" id="PF12669">
    <property type="entry name" value="FeoB_associated"/>
    <property type="match status" value="1"/>
</dbReference>
<keyword evidence="1" id="KW-0472">Membrane</keyword>
<evidence type="ECO:0000313" key="3">
    <source>
        <dbReference type="Proteomes" id="UP000019109"/>
    </source>
</evidence>
<dbReference type="AlphaFoldDB" id="W4V297"/>
<proteinExistence type="predicted"/>
<dbReference type="Proteomes" id="UP000019109">
    <property type="component" value="Unassembled WGS sequence"/>
</dbReference>
<accession>W4V297</accession>
<evidence type="ECO:0008006" key="4">
    <source>
        <dbReference type="Google" id="ProtNLM"/>
    </source>
</evidence>
<protein>
    <recommendedName>
        <fullName evidence="4">FeoB-associated Cys-rich membrane protein</fullName>
    </recommendedName>
</protein>
<sequence length="54" mass="5746">MIKAITENLANIIISAILICLAVLAVLKIRKDKKKGSCSCGCSGCPESQICHKD</sequence>
<reference evidence="2" key="1">
    <citation type="journal article" date="2014" name="Genome Announc.">
        <title>Draft Genome Sequence of Clostridium straminisolvens Strain JCM 21531T, Isolated from a Cellulose-Degrading Bacterial Community.</title>
        <authorList>
            <person name="Yuki M."/>
            <person name="Oshima K."/>
            <person name="Suda W."/>
            <person name="Sakamoto M."/>
            <person name="Kitamura K."/>
            <person name="Iida T."/>
            <person name="Hattori M."/>
            <person name="Ohkuma M."/>
        </authorList>
    </citation>
    <scope>NUCLEOTIDE SEQUENCE [LARGE SCALE GENOMIC DNA]</scope>
    <source>
        <strain evidence="2">JCM 21531</strain>
    </source>
</reference>
<feature type="transmembrane region" description="Helical" evidence="1">
    <location>
        <begin position="12"/>
        <end position="29"/>
    </location>
</feature>
<evidence type="ECO:0000256" key="1">
    <source>
        <dbReference type="SAM" id="Phobius"/>
    </source>
</evidence>
<keyword evidence="1" id="KW-1133">Transmembrane helix</keyword>
<dbReference type="EMBL" id="BAVR01000002">
    <property type="protein sequence ID" value="GAE86913.1"/>
    <property type="molecule type" value="Genomic_DNA"/>
</dbReference>
<name>W4V297_9FIRM</name>
<evidence type="ECO:0000313" key="2">
    <source>
        <dbReference type="EMBL" id="GAE86913.1"/>
    </source>
</evidence>
<dbReference type="STRING" id="1294263.JCM21531_245"/>
<dbReference type="RefSeq" id="WP_094184700.1">
    <property type="nucleotide sequence ID" value="NZ_BAVR01000002.1"/>
</dbReference>
<keyword evidence="1" id="KW-0812">Transmembrane</keyword>
<gene>
    <name evidence="2" type="ORF">JCM21531_245</name>
</gene>
<keyword evidence="3" id="KW-1185">Reference proteome</keyword>
<comment type="caution">
    <text evidence="2">The sequence shown here is derived from an EMBL/GenBank/DDBJ whole genome shotgun (WGS) entry which is preliminary data.</text>
</comment>